<evidence type="ECO:0000256" key="1">
    <source>
        <dbReference type="SAM" id="Coils"/>
    </source>
</evidence>
<dbReference type="Proteomes" id="UP001303285">
    <property type="component" value="Unassembled WGS sequence"/>
</dbReference>
<dbReference type="GeneID" id="78020132"/>
<gene>
    <name evidence="2" type="ORF">VB695_13360</name>
</gene>
<evidence type="ECO:0000313" key="3">
    <source>
        <dbReference type="Proteomes" id="UP001303285"/>
    </source>
</evidence>
<reference evidence="2 3" key="1">
    <citation type="submission" date="2023-12" db="EMBL/GenBank/DDBJ databases">
        <title>Baltic Sea Cyanobacteria.</title>
        <authorList>
            <person name="Delbaje E."/>
            <person name="Fewer D.P."/>
            <person name="Shishido T.K."/>
        </authorList>
    </citation>
    <scope>NUCLEOTIDE SEQUENCE [LARGE SCALE GENOMIC DNA]</scope>
    <source>
        <strain evidence="2 3">UHCC 0060</strain>
    </source>
</reference>
<feature type="coiled-coil region" evidence="1">
    <location>
        <begin position="13"/>
        <end position="40"/>
    </location>
</feature>
<dbReference type="EMBL" id="JAYGHK010000039">
    <property type="protein sequence ID" value="MEA5609039.1"/>
    <property type="molecule type" value="Genomic_DNA"/>
</dbReference>
<comment type="caution">
    <text evidence="2">The sequence shown here is derived from an EMBL/GenBank/DDBJ whole genome shotgun (WGS) entry which is preliminary data.</text>
</comment>
<keyword evidence="3" id="KW-1185">Reference proteome</keyword>
<name>A0ABU5UTE4_NODSP</name>
<accession>A0ABU5UTE4</accession>
<dbReference type="RefSeq" id="WP_017804471.1">
    <property type="nucleotide sequence ID" value="NZ_JAYGHK010000039.1"/>
</dbReference>
<evidence type="ECO:0000313" key="2">
    <source>
        <dbReference type="EMBL" id="MEA5609039.1"/>
    </source>
</evidence>
<keyword evidence="1" id="KW-0175">Coiled coil</keyword>
<sequence length="42" mass="4985">MLLFIDLVRGIHITELEARREQIQALEESLKRDRNGHQRELG</sequence>
<organism evidence="2 3">
    <name type="scientific">Nodularia spumigena UHCC 0060</name>
    <dbReference type="NCBI Taxonomy" id="3110300"/>
    <lineage>
        <taxon>Bacteria</taxon>
        <taxon>Bacillati</taxon>
        <taxon>Cyanobacteriota</taxon>
        <taxon>Cyanophyceae</taxon>
        <taxon>Nostocales</taxon>
        <taxon>Nodulariaceae</taxon>
        <taxon>Nodularia</taxon>
    </lineage>
</organism>
<proteinExistence type="predicted"/>
<protein>
    <submittedName>
        <fullName evidence="2">Uncharacterized protein</fullName>
    </submittedName>
</protein>